<reference evidence="2 3" key="1">
    <citation type="journal article" date="2023" name="Microb. Genom.">
        <title>Mesoterricola silvestris gen. nov., sp. nov., Mesoterricola sediminis sp. nov., Geothrix oryzae sp. nov., Geothrix edaphica sp. nov., Geothrix rubra sp. nov., and Geothrix limicola sp. nov., six novel members of Acidobacteriota isolated from soils.</title>
        <authorList>
            <person name="Weisberg A.J."/>
            <person name="Pearce E."/>
            <person name="Kramer C.G."/>
            <person name="Chang J.H."/>
            <person name="Clarke C.R."/>
        </authorList>
    </citation>
    <scope>NUCLEOTIDE SEQUENCE [LARGE SCALE GENOMIC DNA]</scope>
    <source>
        <strain evidence="2 3">NE20-4-1</strain>
    </source>
</reference>
<keyword evidence="1" id="KW-0812">Transmembrane</keyword>
<sequence>MSAHDAALIAAGTGLGACLSLLAAVIGGLLSDRKTAAAAQPKD</sequence>
<protein>
    <recommendedName>
        <fullName evidence="4">Lipoprotein</fullName>
    </recommendedName>
</protein>
<name>A0ABU4N2S4_9ACTN</name>
<evidence type="ECO:0008006" key="4">
    <source>
        <dbReference type="Google" id="ProtNLM"/>
    </source>
</evidence>
<gene>
    <name evidence="2" type="ORF">PV383_43975</name>
</gene>
<dbReference type="Proteomes" id="UP001282474">
    <property type="component" value="Unassembled WGS sequence"/>
</dbReference>
<keyword evidence="1" id="KW-1133">Transmembrane helix</keyword>
<accession>A0ABU4N2S4</accession>
<comment type="caution">
    <text evidence="2">The sequence shown here is derived from an EMBL/GenBank/DDBJ whole genome shotgun (WGS) entry which is preliminary data.</text>
</comment>
<evidence type="ECO:0000256" key="1">
    <source>
        <dbReference type="SAM" id="Phobius"/>
    </source>
</evidence>
<feature type="transmembrane region" description="Helical" evidence="1">
    <location>
        <begin position="6"/>
        <end position="30"/>
    </location>
</feature>
<dbReference type="RefSeq" id="WP_319703532.1">
    <property type="nucleotide sequence ID" value="NZ_JARAWJ010000067.1"/>
</dbReference>
<keyword evidence="3" id="KW-1185">Reference proteome</keyword>
<dbReference type="EMBL" id="JARAWJ010000067">
    <property type="protein sequence ID" value="MDX3044073.1"/>
    <property type="molecule type" value="Genomic_DNA"/>
</dbReference>
<evidence type="ECO:0000313" key="2">
    <source>
        <dbReference type="EMBL" id="MDX3044073.1"/>
    </source>
</evidence>
<proteinExistence type="predicted"/>
<organism evidence="2 3">
    <name type="scientific">Streptomyces caniscabiei</name>
    <dbReference type="NCBI Taxonomy" id="2746961"/>
    <lineage>
        <taxon>Bacteria</taxon>
        <taxon>Bacillati</taxon>
        <taxon>Actinomycetota</taxon>
        <taxon>Actinomycetes</taxon>
        <taxon>Kitasatosporales</taxon>
        <taxon>Streptomycetaceae</taxon>
        <taxon>Streptomyces</taxon>
    </lineage>
</organism>
<keyword evidence="1" id="KW-0472">Membrane</keyword>
<evidence type="ECO:0000313" key="3">
    <source>
        <dbReference type="Proteomes" id="UP001282474"/>
    </source>
</evidence>